<dbReference type="InterPro" id="IPR022709">
    <property type="entry name" value="SCAI"/>
</dbReference>
<dbReference type="GO" id="GO:0003714">
    <property type="term" value="F:transcription corepressor activity"/>
    <property type="evidence" value="ECO:0007669"/>
    <property type="project" value="InterPro"/>
</dbReference>
<dbReference type="Proteomes" id="UP001140949">
    <property type="component" value="Unassembled WGS sequence"/>
</dbReference>
<dbReference type="AlphaFoldDB" id="A0AAX6E019"/>
<feature type="compositionally biased region" description="Polar residues" evidence="1">
    <location>
        <begin position="379"/>
        <end position="395"/>
    </location>
</feature>
<dbReference type="GO" id="GO:0006351">
    <property type="term" value="P:DNA-templated transcription"/>
    <property type="evidence" value="ECO:0007669"/>
    <property type="project" value="InterPro"/>
</dbReference>
<dbReference type="Pfam" id="PF12070">
    <property type="entry name" value="SCAI"/>
    <property type="match status" value="1"/>
</dbReference>
<keyword evidence="3" id="KW-1185">Reference proteome</keyword>
<dbReference type="PANTHER" id="PTHR21243">
    <property type="entry name" value="PROTEIN SCAI"/>
    <property type="match status" value="1"/>
</dbReference>
<evidence type="ECO:0000313" key="3">
    <source>
        <dbReference type="Proteomes" id="UP001140949"/>
    </source>
</evidence>
<feature type="compositionally biased region" description="Low complexity" evidence="1">
    <location>
        <begin position="1"/>
        <end position="11"/>
    </location>
</feature>
<feature type="region of interest" description="Disordered" evidence="1">
    <location>
        <begin position="455"/>
        <end position="475"/>
    </location>
</feature>
<gene>
    <name evidence="2" type="ORF">M6B38_216810</name>
</gene>
<proteinExistence type="predicted"/>
<comment type="caution">
    <text evidence="2">The sequence shown here is derived from an EMBL/GenBank/DDBJ whole genome shotgun (WGS) entry which is preliminary data.</text>
</comment>
<protein>
    <submittedName>
        <fullName evidence="2">Protein SCAI</fullName>
    </submittedName>
</protein>
<organism evidence="2 3">
    <name type="scientific">Iris pallida</name>
    <name type="common">Sweet iris</name>
    <dbReference type="NCBI Taxonomy" id="29817"/>
    <lineage>
        <taxon>Eukaryota</taxon>
        <taxon>Viridiplantae</taxon>
        <taxon>Streptophyta</taxon>
        <taxon>Embryophyta</taxon>
        <taxon>Tracheophyta</taxon>
        <taxon>Spermatophyta</taxon>
        <taxon>Magnoliopsida</taxon>
        <taxon>Liliopsida</taxon>
        <taxon>Asparagales</taxon>
        <taxon>Iridaceae</taxon>
        <taxon>Iridoideae</taxon>
        <taxon>Irideae</taxon>
        <taxon>Iris</taxon>
    </lineage>
</organism>
<sequence>MTLLHSSSSSSLGKDSTMASGAKSSVPVTELFWSLLDKADRKFSKLRDLPSFSRHSKDADFHKAFRIYTQLWRLQQEHRRELLDAGLKRSEIGEVAARIAQLYYGQYQRTSDPSYLAEAFAFCEAVLARDYFKGGEASAASSKQLRFLVRFLLVAVVAGRREMASRLADMLGVLVGECEKSFQEAESKEWKYILQEVDRFLRADSLFMNMRPLRYSFVYDSHPYSLTSVVPCNGKRSLVLHDALLSSYCQNEVKFTELTLNTFRMLQILEWELRGFVSLKGSADGSFNGRDHNRVKPLQDIKDPSLRPNPWKVILYRPSVTHLLMVLSTICEELPPDGILLIYLSASGEGTNLPMTSRSGIDQDSCDIISERSDHDTASLASSPTDSPIVLSSHNTENHKSIRDSCLWLGSRGSKGSKYLYPSDLIPFTRKPLFLVIDSNNSHAFKAGYSWGRERRNSSDASFSKRSSSTHSGFQ</sequence>
<evidence type="ECO:0000256" key="1">
    <source>
        <dbReference type="SAM" id="MobiDB-lite"/>
    </source>
</evidence>
<feature type="region of interest" description="Disordered" evidence="1">
    <location>
        <begin position="1"/>
        <end position="21"/>
    </location>
</feature>
<dbReference type="EMBL" id="JANAVB010040820">
    <property type="protein sequence ID" value="KAJ6797366.1"/>
    <property type="molecule type" value="Genomic_DNA"/>
</dbReference>
<feature type="region of interest" description="Disordered" evidence="1">
    <location>
        <begin position="377"/>
        <end position="396"/>
    </location>
</feature>
<reference evidence="2" key="2">
    <citation type="submission" date="2023-04" db="EMBL/GenBank/DDBJ databases">
        <authorList>
            <person name="Bruccoleri R.E."/>
            <person name="Oakeley E.J."/>
            <person name="Faust A.-M."/>
            <person name="Dessus-Babus S."/>
            <person name="Altorfer M."/>
            <person name="Burckhardt D."/>
            <person name="Oertli M."/>
            <person name="Naumann U."/>
            <person name="Petersen F."/>
            <person name="Wong J."/>
        </authorList>
    </citation>
    <scope>NUCLEOTIDE SEQUENCE</scope>
    <source>
        <strain evidence="2">GSM-AAB239-AS_SAM_17_03QT</strain>
        <tissue evidence="2">Leaf</tissue>
    </source>
</reference>
<accession>A0AAX6E019</accession>
<name>A0AAX6E019_IRIPA</name>
<reference evidence="2" key="1">
    <citation type="journal article" date="2023" name="GigaByte">
        <title>Genome assembly of the bearded iris, Iris pallida Lam.</title>
        <authorList>
            <person name="Bruccoleri R.E."/>
            <person name="Oakeley E.J."/>
            <person name="Faust A.M.E."/>
            <person name="Altorfer M."/>
            <person name="Dessus-Babus S."/>
            <person name="Burckhardt D."/>
            <person name="Oertli M."/>
            <person name="Naumann U."/>
            <person name="Petersen F."/>
            <person name="Wong J."/>
        </authorList>
    </citation>
    <scope>NUCLEOTIDE SEQUENCE</scope>
    <source>
        <strain evidence="2">GSM-AAB239-AS_SAM_17_03QT</strain>
    </source>
</reference>
<feature type="compositionally biased region" description="Low complexity" evidence="1">
    <location>
        <begin position="459"/>
        <end position="469"/>
    </location>
</feature>
<evidence type="ECO:0000313" key="2">
    <source>
        <dbReference type="EMBL" id="KAJ6797366.1"/>
    </source>
</evidence>
<feature type="compositionally biased region" description="Polar residues" evidence="1">
    <location>
        <begin position="12"/>
        <end position="21"/>
    </location>
</feature>